<feature type="transmembrane region" description="Helical" evidence="8">
    <location>
        <begin position="48"/>
        <end position="70"/>
    </location>
</feature>
<dbReference type="NCBIfam" id="TIGR00912">
    <property type="entry name" value="2A0309"/>
    <property type="match status" value="1"/>
</dbReference>
<dbReference type="AlphaFoldDB" id="A0A8I1MEC1"/>
<dbReference type="RefSeq" id="WP_206782234.1">
    <property type="nucleotide sequence ID" value="NZ_CP060274.1"/>
</dbReference>
<dbReference type="Pfam" id="PF03845">
    <property type="entry name" value="Spore_permease"/>
    <property type="match status" value="1"/>
</dbReference>
<organism evidence="9 10">
    <name type="scientific">Priestia flexa</name>
    <dbReference type="NCBI Taxonomy" id="86664"/>
    <lineage>
        <taxon>Bacteria</taxon>
        <taxon>Bacillati</taxon>
        <taxon>Bacillota</taxon>
        <taxon>Bacilli</taxon>
        <taxon>Bacillales</taxon>
        <taxon>Bacillaceae</taxon>
        <taxon>Priestia</taxon>
    </lineage>
</organism>
<feature type="transmembrane region" description="Helical" evidence="8">
    <location>
        <begin position="280"/>
        <end position="299"/>
    </location>
</feature>
<dbReference type="PANTHER" id="PTHR34975:SF2">
    <property type="entry name" value="SPORE GERMINATION PROTEIN A2"/>
    <property type="match status" value="1"/>
</dbReference>
<feature type="transmembrane region" description="Helical" evidence="8">
    <location>
        <begin position="188"/>
        <end position="213"/>
    </location>
</feature>
<accession>A0A8I1MEC1</accession>
<keyword evidence="7 8" id="KW-0472">Membrane</keyword>
<dbReference type="GO" id="GO:0009847">
    <property type="term" value="P:spore germination"/>
    <property type="evidence" value="ECO:0007669"/>
    <property type="project" value="InterPro"/>
</dbReference>
<keyword evidence="6 8" id="KW-1133">Transmembrane helix</keyword>
<comment type="subcellular location">
    <subcellularLocation>
        <location evidence="1">Membrane</location>
        <topology evidence="1">Multi-pass membrane protein</topology>
    </subcellularLocation>
</comment>
<evidence type="ECO:0000256" key="2">
    <source>
        <dbReference type="ARBA" id="ARBA00007998"/>
    </source>
</evidence>
<keyword evidence="4" id="KW-0309">Germination</keyword>
<dbReference type="Proteomes" id="UP000664578">
    <property type="component" value="Unassembled WGS sequence"/>
</dbReference>
<evidence type="ECO:0000256" key="4">
    <source>
        <dbReference type="ARBA" id="ARBA00022544"/>
    </source>
</evidence>
<sequence length="374" mass="42101">MKKLLGSNYKVSKVQISAKQFFILSILFAVGDAIIYIPSLMAQEGLHTMWIAGLLGIVQAFIIAFIYTVIGKRILNNGYIYTLKRLFGSWIGQLLTVLFLLYVMVDIVLMIYEMGSFIVTMVMPTTPIESVLIAFLVVVIIGARLGLETLARSAEILFPWFCFFYLLLVILNIPNINLENLQPLFEGSIYSIIKMNLPLASYLLETVILITLFPHINGQNKARSAYVMGVAVGVTLTVIISLLSLLVLGLHIIKISSFASYMLGKSVIANFFSHVEVTIAIIWFISVYFKITLCFLILAKGISKLFKTEDYRFITLPLGYLLYALAFISLPSNMYLSDFITSTWISYTLTFGLVFPLFIFGIGTLRKQHLHLKQ</sequence>
<feature type="transmembrane region" description="Helical" evidence="8">
    <location>
        <begin position="344"/>
        <end position="365"/>
    </location>
</feature>
<feature type="transmembrane region" description="Helical" evidence="8">
    <location>
        <begin position="118"/>
        <end position="145"/>
    </location>
</feature>
<proteinExistence type="inferred from homology"/>
<evidence type="ECO:0000313" key="9">
    <source>
        <dbReference type="EMBL" id="MBN8250855.1"/>
    </source>
</evidence>
<evidence type="ECO:0000256" key="7">
    <source>
        <dbReference type="ARBA" id="ARBA00023136"/>
    </source>
</evidence>
<protein>
    <submittedName>
        <fullName evidence="9">Endospore germination permease</fullName>
    </submittedName>
</protein>
<feature type="transmembrane region" description="Helical" evidence="8">
    <location>
        <begin position="225"/>
        <end position="253"/>
    </location>
</feature>
<feature type="transmembrane region" description="Helical" evidence="8">
    <location>
        <begin position="157"/>
        <end position="176"/>
    </location>
</feature>
<keyword evidence="5 8" id="KW-0812">Transmembrane</keyword>
<dbReference type="GO" id="GO:0016020">
    <property type="term" value="C:membrane"/>
    <property type="evidence" value="ECO:0007669"/>
    <property type="project" value="UniProtKB-SubCell"/>
</dbReference>
<keyword evidence="3" id="KW-0813">Transport</keyword>
<name>A0A8I1MEC1_9BACI</name>
<evidence type="ECO:0000256" key="3">
    <source>
        <dbReference type="ARBA" id="ARBA00022448"/>
    </source>
</evidence>
<reference evidence="9" key="1">
    <citation type="submission" date="2020-12" db="EMBL/GenBank/DDBJ databases">
        <title>PHA producing bacteria isolated from mangrove.</title>
        <authorList>
            <person name="Zheng W."/>
            <person name="Yu S."/>
            <person name="Huang Y."/>
        </authorList>
    </citation>
    <scope>NUCLEOTIDE SEQUENCE</scope>
    <source>
        <strain evidence="9">GN22-4</strain>
    </source>
</reference>
<comment type="caution">
    <text evidence="9">The sequence shown here is derived from an EMBL/GenBank/DDBJ whole genome shotgun (WGS) entry which is preliminary data.</text>
</comment>
<feature type="transmembrane region" description="Helical" evidence="8">
    <location>
        <begin position="311"/>
        <end position="332"/>
    </location>
</feature>
<feature type="transmembrane region" description="Helical" evidence="8">
    <location>
        <begin position="21"/>
        <end position="42"/>
    </location>
</feature>
<comment type="similarity">
    <text evidence="2">Belongs to the amino acid-polyamine-organocation (APC) superfamily. Spore germination protein (SGP) (TC 2.A.3.9) family.</text>
</comment>
<evidence type="ECO:0000256" key="8">
    <source>
        <dbReference type="SAM" id="Phobius"/>
    </source>
</evidence>
<gene>
    <name evidence="9" type="ORF">JF537_04585</name>
</gene>
<evidence type="ECO:0000256" key="1">
    <source>
        <dbReference type="ARBA" id="ARBA00004141"/>
    </source>
</evidence>
<dbReference type="EMBL" id="JAEMWV010000002">
    <property type="protein sequence ID" value="MBN8250855.1"/>
    <property type="molecule type" value="Genomic_DNA"/>
</dbReference>
<feature type="transmembrane region" description="Helical" evidence="8">
    <location>
        <begin position="90"/>
        <end position="112"/>
    </location>
</feature>
<evidence type="ECO:0000313" key="10">
    <source>
        <dbReference type="Proteomes" id="UP000664578"/>
    </source>
</evidence>
<evidence type="ECO:0000256" key="6">
    <source>
        <dbReference type="ARBA" id="ARBA00022989"/>
    </source>
</evidence>
<dbReference type="InterPro" id="IPR004761">
    <property type="entry name" value="Spore_GerAB"/>
</dbReference>
<dbReference type="PANTHER" id="PTHR34975">
    <property type="entry name" value="SPORE GERMINATION PROTEIN A2"/>
    <property type="match status" value="1"/>
</dbReference>
<dbReference type="GeneID" id="93681472"/>
<evidence type="ECO:0000256" key="5">
    <source>
        <dbReference type="ARBA" id="ARBA00022692"/>
    </source>
</evidence>